<dbReference type="Proteomes" id="UP000179145">
    <property type="component" value="Chromosome"/>
</dbReference>
<dbReference type="RefSeq" id="WP_070401795.1">
    <property type="nucleotide sequence ID" value="NZ_BJVW01000004.1"/>
</dbReference>
<keyword evidence="1" id="KW-0805">Transcription regulation</keyword>
<organism evidence="5 6">
    <name type="scientific">Kozakia baliensis</name>
    <dbReference type="NCBI Taxonomy" id="153496"/>
    <lineage>
        <taxon>Bacteria</taxon>
        <taxon>Pseudomonadati</taxon>
        <taxon>Pseudomonadota</taxon>
        <taxon>Alphaproteobacteria</taxon>
        <taxon>Acetobacterales</taxon>
        <taxon>Acetobacteraceae</taxon>
        <taxon>Kozakia</taxon>
    </lineage>
</organism>
<dbReference type="InterPro" id="IPR001034">
    <property type="entry name" value="DeoR_HTH"/>
</dbReference>
<protein>
    <submittedName>
        <fullName evidence="5">DeoR family transcriptional regulator</fullName>
    </submittedName>
</protein>
<dbReference type="Pfam" id="PF00455">
    <property type="entry name" value="DeoRC"/>
    <property type="match status" value="1"/>
</dbReference>
<dbReference type="NCBIfam" id="NF007961">
    <property type="entry name" value="PRK10681.1"/>
    <property type="match status" value="1"/>
</dbReference>
<dbReference type="InterPro" id="IPR018356">
    <property type="entry name" value="Tscrpt_reg_HTH_DeoR_CS"/>
</dbReference>
<dbReference type="PANTHER" id="PTHR30363:SF8">
    <property type="entry name" value="DEOXYRIBOSE OPERON REPRESSOR"/>
    <property type="match status" value="1"/>
</dbReference>
<evidence type="ECO:0000256" key="2">
    <source>
        <dbReference type="ARBA" id="ARBA00023125"/>
    </source>
</evidence>
<evidence type="ECO:0000259" key="4">
    <source>
        <dbReference type="PROSITE" id="PS51000"/>
    </source>
</evidence>
<dbReference type="GO" id="GO:0003677">
    <property type="term" value="F:DNA binding"/>
    <property type="evidence" value="ECO:0007669"/>
    <property type="project" value="UniProtKB-KW"/>
</dbReference>
<dbReference type="InterPro" id="IPR014036">
    <property type="entry name" value="DeoR-like_C"/>
</dbReference>
<evidence type="ECO:0000313" key="6">
    <source>
        <dbReference type="Proteomes" id="UP000179145"/>
    </source>
</evidence>
<dbReference type="GO" id="GO:0003700">
    <property type="term" value="F:DNA-binding transcription factor activity"/>
    <property type="evidence" value="ECO:0007669"/>
    <property type="project" value="InterPro"/>
</dbReference>
<dbReference type="SUPFAM" id="SSF100950">
    <property type="entry name" value="NagB/RpiA/CoA transferase-like"/>
    <property type="match status" value="1"/>
</dbReference>
<evidence type="ECO:0000256" key="1">
    <source>
        <dbReference type="ARBA" id="ARBA00023015"/>
    </source>
</evidence>
<dbReference type="InterPro" id="IPR050313">
    <property type="entry name" value="Carb_Metab_HTH_regulators"/>
</dbReference>
<accession>A0A1D8UQN3</accession>
<keyword evidence="2" id="KW-0238">DNA-binding</keyword>
<dbReference type="InterPro" id="IPR037171">
    <property type="entry name" value="NagB/RpiA_transferase-like"/>
</dbReference>
<dbReference type="SMART" id="SM00420">
    <property type="entry name" value="HTH_DEOR"/>
    <property type="match status" value="1"/>
</dbReference>
<dbReference type="PROSITE" id="PS00894">
    <property type="entry name" value="HTH_DEOR_1"/>
    <property type="match status" value="1"/>
</dbReference>
<keyword evidence="6" id="KW-1185">Reference proteome</keyword>
<dbReference type="SMART" id="SM01134">
    <property type="entry name" value="DeoRC"/>
    <property type="match status" value="1"/>
</dbReference>
<sequence length="252" mass="28311">MSESNKNNRINNIRHILLENSSIHLRDAAKALKVSEMTLRRDLAGSENEIQILGGYITRAPGASGYYVSSQSQQRIAEKRRIGKIAASFIENHDTVFFDCGTTTPFVVDFIPDHLEFTAICNSLNLVLSLQRKPNCTIILCGGRLHRRNQVFESLEEIGVLNGLRIGKAFVSAAGIDAQCGVTCFNMEEVPVKKRVIAQAQRRFLLADHSKFGIVRAAHFADLREFHYVISDEALPDHYRTLLEKENTELLI</sequence>
<gene>
    <name evidence="5" type="ORF">A0U89_01065</name>
</gene>
<feature type="domain" description="HTH deoR-type" evidence="4">
    <location>
        <begin position="6"/>
        <end position="66"/>
    </location>
</feature>
<dbReference type="AlphaFoldDB" id="A0A1D8UQN3"/>
<dbReference type="eggNOG" id="COG1349">
    <property type="taxonomic scope" value="Bacteria"/>
</dbReference>
<evidence type="ECO:0000256" key="3">
    <source>
        <dbReference type="ARBA" id="ARBA00023163"/>
    </source>
</evidence>
<reference evidence="5 6" key="1">
    <citation type="journal article" date="2016" name="Microb. Cell Fact.">
        <title>Dissection of exopolysaccharide biosynthesis in Kozakia baliensis.</title>
        <authorList>
            <person name="Brandt J.U."/>
            <person name="Jakob F."/>
            <person name="Behr J."/>
            <person name="Geissler A.J."/>
            <person name="Vogel R.F."/>
        </authorList>
    </citation>
    <scope>NUCLEOTIDE SEQUENCE [LARGE SCALE GENOMIC DNA]</scope>
    <source>
        <strain evidence="5 6">DSM 14400</strain>
    </source>
</reference>
<dbReference type="KEGG" id="kba:A0U89_01065"/>
<dbReference type="Gene3D" id="3.40.50.1360">
    <property type="match status" value="1"/>
</dbReference>
<dbReference type="Pfam" id="PF08220">
    <property type="entry name" value="HTH_DeoR"/>
    <property type="match status" value="1"/>
</dbReference>
<evidence type="ECO:0000313" key="5">
    <source>
        <dbReference type="EMBL" id="AOX15953.1"/>
    </source>
</evidence>
<dbReference type="PANTHER" id="PTHR30363">
    <property type="entry name" value="HTH-TYPE TRANSCRIPTIONAL REGULATOR SRLR-RELATED"/>
    <property type="match status" value="1"/>
</dbReference>
<dbReference type="PROSITE" id="PS51000">
    <property type="entry name" value="HTH_DEOR_2"/>
    <property type="match status" value="1"/>
</dbReference>
<proteinExistence type="predicted"/>
<name>A0A1D8UQN3_9PROT</name>
<dbReference type="EMBL" id="CP014674">
    <property type="protein sequence ID" value="AOX15953.1"/>
    <property type="molecule type" value="Genomic_DNA"/>
</dbReference>
<dbReference type="OrthoDB" id="5685843at2"/>
<keyword evidence="3" id="KW-0804">Transcription</keyword>